<dbReference type="EMBL" id="JAPMSZ010000004">
    <property type="protein sequence ID" value="KAJ5104823.1"/>
    <property type="molecule type" value="Genomic_DNA"/>
</dbReference>
<dbReference type="Proteomes" id="UP001141434">
    <property type="component" value="Unassembled WGS sequence"/>
</dbReference>
<organism evidence="2 3">
    <name type="scientific">Penicillium alfredii</name>
    <dbReference type="NCBI Taxonomy" id="1506179"/>
    <lineage>
        <taxon>Eukaryota</taxon>
        <taxon>Fungi</taxon>
        <taxon>Dikarya</taxon>
        <taxon>Ascomycota</taxon>
        <taxon>Pezizomycotina</taxon>
        <taxon>Eurotiomycetes</taxon>
        <taxon>Eurotiomycetidae</taxon>
        <taxon>Eurotiales</taxon>
        <taxon>Aspergillaceae</taxon>
        <taxon>Penicillium</taxon>
    </lineage>
</organism>
<dbReference type="Gene3D" id="1.25.40.10">
    <property type="entry name" value="Tetratricopeptide repeat domain"/>
    <property type="match status" value="1"/>
</dbReference>
<evidence type="ECO:0008006" key="4">
    <source>
        <dbReference type="Google" id="ProtNLM"/>
    </source>
</evidence>
<feature type="region of interest" description="Disordered" evidence="1">
    <location>
        <begin position="91"/>
        <end position="114"/>
    </location>
</feature>
<gene>
    <name evidence="2" type="ORF">NUU61_002170</name>
</gene>
<dbReference type="InterPro" id="IPR011990">
    <property type="entry name" value="TPR-like_helical_dom_sf"/>
</dbReference>
<dbReference type="GeneID" id="81391920"/>
<proteinExistence type="predicted"/>
<evidence type="ECO:0000313" key="2">
    <source>
        <dbReference type="EMBL" id="KAJ5104823.1"/>
    </source>
</evidence>
<reference evidence="2" key="2">
    <citation type="journal article" date="2023" name="IMA Fungus">
        <title>Comparative genomic study of the Penicillium genus elucidates a diverse pangenome and 15 lateral gene transfer events.</title>
        <authorList>
            <person name="Petersen C."/>
            <person name="Sorensen T."/>
            <person name="Nielsen M.R."/>
            <person name="Sondergaard T.E."/>
            <person name="Sorensen J.L."/>
            <person name="Fitzpatrick D.A."/>
            <person name="Frisvad J.C."/>
            <person name="Nielsen K.L."/>
        </authorList>
    </citation>
    <scope>NUCLEOTIDE SEQUENCE</scope>
    <source>
        <strain evidence="2">IBT 34128</strain>
    </source>
</reference>
<dbReference type="AlphaFoldDB" id="A0A9W9FR74"/>
<comment type="caution">
    <text evidence="2">The sequence shown here is derived from an EMBL/GenBank/DDBJ whole genome shotgun (WGS) entry which is preliminary data.</text>
</comment>
<evidence type="ECO:0000256" key="1">
    <source>
        <dbReference type="SAM" id="MobiDB-lite"/>
    </source>
</evidence>
<feature type="region of interest" description="Disordered" evidence="1">
    <location>
        <begin position="135"/>
        <end position="158"/>
    </location>
</feature>
<accession>A0A9W9FR74</accession>
<reference evidence="2" key="1">
    <citation type="submission" date="2022-11" db="EMBL/GenBank/DDBJ databases">
        <authorList>
            <person name="Petersen C."/>
        </authorList>
    </citation>
    <scope>NUCLEOTIDE SEQUENCE</scope>
    <source>
        <strain evidence="2">IBT 34128</strain>
    </source>
</reference>
<dbReference type="RefSeq" id="XP_056513819.1">
    <property type="nucleotide sequence ID" value="XM_056652752.1"/>
</dbReference>
<sequence length="932" mass="106018">MFAKAANTSMVPSRNALRVLRQLALTGSTVGGLCTVAVITYDVHRRIRVAEQIIENKRVLHTSAPKYDATSSAKRLAAMMEAAEAGEFTGLQSFKDKNNGSRAQTPQAGPEPEAPMDEELLKSLKCPPIPSFAGQGFSSAQEYTPDLTSEESPDDKTGAANDAALAREAEEAAAARAAGELPFEEKLRDMLQQGREIDAAYLFLKQIPHSHDCGISLERREIGCEVFKMNCIKGNIFAARTLFDRIAKVSFVTSEMWATMMHLLAKEGHIESVGNLFDRHCTKLIVPSYLLEVILRCLLESKRLISAKWLFWYRIQEDRDCGLCGAYLDGLWRKTRNLELINGEFRTILTGLVFLKRAPTEKLLNPMVKAYVEFGQPDAAEALVQDMPEKYKVQPGLRTVGLLSYGRALALDWDGVMADLRDMHARGFTQNKADFSVVFDRVFLEYWPIHKGTEIYDFLMGCIIQFDIVPDDVLYRHILEALIDRGTPDMVSNITNLAKEHKWPISLGDKELCNLIESRRKSMENAPIGFWRTLQAAKRQYGQAASFLRVLGSNAHSWATERQVLQPIHRPADDLYAHSLDNMATAKPIDMHIPLRRRMEHFLHVGKFHDALDVYQYAKKAGYVMRPIHLKLAVIATMLANGKTGLVDACIMVKADWYYGLQIPTLEDTPRWPRTFPLFFQQLLQTSPELASEATIFKMAIFEFYKTCTIEPGFKFKHFISIAVSRKLILNGKSHLAIRLLTAIYTSRWRHEYGFDQALLKIFMRAFAHVGNLRGVWWCMLTVLSRDEPVLRNFVVEAHLVMSILDDKLSRRSYLQHRRSDMGTLAELVKVLDKKLHQDPYWLGITTDLDFKRQMREELRSIAHDELDSVPSGLVRNMIVTFDEQMELDFLVNPHQATPISLHRWNEKSILGQPSIPADDPQYPQKRWVDVG</sequence>
<dbReference type="OrthoDB" id="3026777at2759"/>
<keyword evidence="3" id="KW-1185">Reference proteome</keyword>
<protein>
    <recommendedName>
        <fullName evidence="4">Pentatricopeptide repeat protein</fullName>
    </recommendedName>
</protein>
<name>A0A9W9FR74_9EURO</name>
<evidence type="ECO:0000313" key="3">
    <source>
        <dbReference type="Proteomes" id="UP001141434"/>
    </source>
</evidence>